<sequence>MLYNYTSKEKMKRKFRKSFIYKLYFKLKNWRQNVSKIKYILLIYFLVVSFSSILLWTPWTQNTSFEFNGKVETIERISYVGALFTTSSAFSDTGLVVVDTFKQWNMFGQAIIAVLILLGGIGIFTIKIFIINWVLRKRSTSLSEINLVNTERGGIKINQTAQLVITSVKFLLACIILFGFILTFYFYYVEPSTTKGMEAFLDGNFISPYKNWSMSFRFGFFHVISAINNAGFDIVGSNSLMPYYLNYGLQIIFIILLVIGGLGFPVLYDVHNYIVHKITRKKTKYHFSLFTKMSSVCYIFVLIFVFLISFTFEITASGHESLWNVIYIPKDGTLNTLEKTNPLLKDYMANGDMYGSNFDKTFAIMFSSFSTRSAGFSTIDMWNLTPASIAIYLIAMFIGAAPSSTGGGIRTTTFAIIFMSIINRIVGKPKVVAFKRTINLETVKMSFQVTLISVTLLIIILLITISSLDIHGGIINSSYSLDEYLGMRNYGIEHLMFEVSSAFGTTGLSTGLTKELNTTSQIAILLLMFIGQFGVSSTLLVWGKKKNYFNRYDYIEDDLVIG</sequence>
<dbReference type="InterPro" id="IPR003445">
    <property type="entry name" value="Cat_transpt"/>
</dbReference>
<evidence type="ECO:0000313" key="9">
    <source>
        <dbReference type="EMBL" id="EFF41475.1"/>
    </source>
</evidence>
<feature type="transmembrane region" description="Helical" evidence="8">
    <location>
        <begin position="110"/>
        <end position="135"/>
    </location>
</feature>
<evidence type="ECO:0000256" key="1">
    <source>
        <dbReference type="ARBA" id="ARBA00004651"/>
    </source>
</evidence>
<dbReference type="STRING" id="747682.MALL_0028"/>
<feature type="transmembrane region" description="Helical" evidence="8">
    <location>
        <begin position="247"/>
        <end position="268"/>
    </location>
</feature>
<keyword evidence="6" id="KW-0406">Ion transport</keyword>
<keyword evidence="4 8" id="KW-0812">Transmembrane</keyword>
<dbReference type="eggNOG" id="COG0168">
    <property type="taxonomic scope" value="Bacteria"/>
</dbReference>
<dbReference type="PANTHER" id="PTHR32024:SF1">
    <property type="entry name" value="KTR SYSTEM POTASSIUM UPTAKE PROTEIN B"/>
    <property type="match status" value="1"/>
</dbReference>
<dbReference type="Pfam" id="PF02386">
    <property type="entry name" value="TrkH"/>
    <property type="match status" value="1"/>
</dbReference>
<comment type="caution">
    <text evidence="9">The sequence shown here is derived from an EMBL/GenBank/DDBJ whole genome shotgun (WGS) entry which is preliminary data.</text>
</comment>
<feature type="transmembrane region" description="Helical" evidence="8">
    <location>
        <begin position="447"/>
        <end position="468"/>
    </location>
</feature>
<dbReference type="GO" id="GO:0030001">
    <property type="term" value="P:metal ion transport"/>
    <property type="evidence" value="ECO:0007669"/>
    <property type="project" value="UniProtKB-ARBA"/>
</dbReference>
<dbReference type="PANTHER" id="PTHR32024">
    <property type="entry name" value="TRK SYSTEM POTASSIUM UPTAKE PROTEIN TRKG-RELATED"/>
    <property type="match status" value="1"/>
</dbReference>
<evidence type="ECO:0000313" key="10">
    <source>
        <dbReference type="Proteomes" id="UP000004757"/>
    </source>
</evidence>
<evidence type="ECO:0000256" key="5">
    <source>
        <dbReference type="ARBA" id="ARBA00022989"/>
    </source>
</evidence>
<keyword evidence="3" id="KW-1003">Cell membrane</keyword>
<name>D4XW07_9BACT</name>
<feature type="transmembrane region" description="Helical" evidence="8">
    <location>
        <begin position="289"/>
        <end position="312"/>
    </location>
</feature>
<keyword evidence="10" id="KW-1185">Reference proteome</keyword>
<gene>
    <name evidence="9" type="ORF">MALL_0028</name>
</gene>
<feature type="transmembrane region" description="Helical" evidence="8">
    <location>
        <begin position="381"/>
        <end position="401"/>
    </location>
</feature>
<keyword evidence="2" id="KW-0813">Transport</keyword>
<evidence type="ECO:0000256" key="3">
    <source>
        <dbReference type="ARBA" id="ARBA00022475"/>
    </source>
</evidence>
<evidence type="ECO:0000256" key="2">
    <source>
        <dbReference type="ARBA" id="ARBA00022448"/>
    </source>
</evidence>
<dbReference type="Proteomes" id="UP000004757">
    <property type="component" value="Unassembled WGS sequence"/>
</dbReference>
<dbReference type="GO" id="GO:0008324">
    <property type="term" value="F:monoatomic cation transmembrane transporter activity"/>
    <property type="evidence" value="ECO:0007669"/>
    <property type="project" value="InterPro"/>
</dbReference>
<dbReference type="AlphaFoldDB" id="D4XW07"/>
<evidence type="ECO:0000256" key="8">
    <source>
        <dbReference type="SAM" id="Phobius"/>
    </source>
</evidence>
<organism evidence="9 10">
    <name type="scientific">Mycoplasmopsis alligatoris A21JP2</name>
    <dbReference type="NCBI Taxonomy" id="747682"/>
    <lineage>
        <taxon>Bacteria</taxon>
        <taxon>Bacillati</taxon>
        <taxon>Mycoplasmatota</taxon>
        <taxon>Mycoplasmoidales</taxon>
        <taxon>Metamycoplasmataceae</taxon>
        <taxon>Mycoplasmopsis</taxon>
    </lineage>
</organism>
<evidence type="ECO:0000256" key="7">
    <source>
        <dbReference type="ARBA" id="ARBA00023136"/>
    </source>
</evidence>
<feature type="transmembrane region" description="Helical" evidence="8">
    <location>
        <begin position="39"/>
        <end position="57"/>
    </location>
</feature>
<protein>
    <submittedName>
        <fullName evidence="9">Cation transport protein</fullName>
    </submittedName>
</protein>
<dbReference type="GO" id="GO:0005886">
    <property type="term" value="C:plasma membrane"/>
    <property type="evidence" value="ECO:0007669"/>
    <property type="project" value="UniProtKB-SubCell"/>
</dbReference>
<reference evidence="9 10" key="1">
    <citation type="submission" date="2010-03" db="EMBL/GenBank/DDBJ databases">
        <authorList>
            <person name="Glass J.I."/>
            <person name="Benders G.A."/>
            <person name="Durkin A.S."/>
            <person name="Farmerie W.G."/>
            <person name="Hlavinka K."/>
            <person name="Hostetler J."/>
            <person name="Jackson J."/>
            <person name="May M.A."/>
            <person name="Miller R.H."/>
            <person name="Paralanov V."/>
            <person name="Radune D."/>
            <person name="Szczypinski B."/>
            <person name="Brown D.R."/>
        </authorList>
    </citation>
    <scope>NUCLEOTIDE SEQUENCE [LARGE SCALE GENOMIC DNA]</scope>
    <source>
        <strain evidence="9 10">A21JP2</strain>
    </source>
</reference>
<keyword evidence="7 8" id="KW-0472">Membrane</keyword>
<comment type="subcellular location">
    <subcellularLocation>
        <location evidence="1">Cell membrane</location>
        <topology evidence="1">Multi-pass membrane protein</topology>
    </subcellularLocation>
</comment>
<evidence type="ECO:0000256" key="6">
    <source>
        <dbReference type="ARBA" id="ARBA00023065"/>
    </source>
</evidence>
<evidence type="ECO:0000256" key="4">
    <source>
        <dbReference type="ARBA" id="ARBA00022692"/>
    </source>
</evidence>
<dbReference type="EMBL" id="ADNC01000020">
    <property type="protein sequence ID" value="EFF41475.1"/>
    <property type="molecule type" value="Genomic_DNA"/>
</dbReference>
<accession>D4XW07</accession>
<keyword evidence="5 8" id="KW-1133">Transmembrane helix</keyword>
<proteinExistence type="predicted"/>
<feature type="transmembrane region" description="Helical" evidence="8">
    <location>
        <begin position="170"/>
        <end position="188"/>
    </location>
</feature>
<feature type="transmembrane region" description="Helical" evidence="8">
    <location>
        <begin position="522"/>
        <end position="542"/>
    </location>
</feature>